<proteinExistence type="predicted"/>
<dbReference type="OrthoDB" id="980839at2"/>
<organism evidence="1 2">
    <name type="scientific">Sediminitomix flava</name>
    <dbReference type="NCBI Taxonomy" id="379075"/>
    <lineage>
        <taxon>Bacteria</taxon>
        <taxon>Pseudomonadati</taxon>
        <taxon>Bacteroidota</taxon>
        <taxon>Cytophagia</taxon>
        <taxon>Cytophagales</taxon>
        <taxon>Flammeovirgaceae</taxon>
        <taxon>Sediminitomix</taxon>
    </lineage>
</organism>
<dbReference type="RefSeq" id="WP_109615337.1">
    <property type="nucleotide sequence ID" value="NZ_QGDO01000001.1"/>
</dbReference>
<dbReference type="Proteomes" id="UP000245535">
    <property type="component" value="Unassembled WGS sequence"/>
</dbReference>
<name>A0A315ZE44_SEDFL</name>
<reference evidence="1 2" key="1">
    <citation type="submission" date="2018-03" db="EMBL/GenBank/DDBJ databases">
        <title>Genomic Encyclopedia of Archaeal and Bacterial Type Strains, Phase II (KMG-II): from individual species to whole genera.</title>
        <authorList>
            <person name="Goeker M."/>
        </authorList>
    </citation>
    <scope>NUCLEOTIDE SEQUENCE [LARGE SCALE GENOMIC DNA]</scope>
    <source>
        <strain evidence="1 2">DSM 28229</strain>
    </source>
</reference>
<gene>
    <name evidence="1" type="ORF">BC781_101147</name>
</gene>
<evidence type="ECO:0000313" key="2">
    <source>
        <dbReference type="Proteomes" id="UP000245535"/>
    </source>
</evidence>
<sequence>MKKLSLKLDANSFLFLKFLLFKLVTYYQHRMPSNVTDQLLIELYQQKFNLHVVDDKKVFRMQLNRSVALALFDYLENIPLHGTEATQRDVIFNQIEIYLQNTSFVYVKE</sequence>
<evidence type="ECO:0000313" key="1">
    <source>
        <dbReference type="EMBL" id="PWJ43801.1"/>
    </source>
</evidence>
<comment type="caution">
    <text evidence="1">The sequence shown here is derived from an EMBL/GenBank/DDBJ whole genome shotgun (WGS) entry which is preliminary data.</text>
</comment>
<accession>A0A315ZE44</accession>
<dbReference type="EMBL" id="QGDO01000001">
    <property type="protein sequence ID" value="PWJ43801.1"/>
    <property type="molecule type" value="Genomic_DNA"/>
</dbReference>
<dbReference type="AlphaFoldDB" id="A0A315ZE44"/>
<keyword evidence="2" id="KW-1185">Reference proteome</keyword>
<protein>
    <submittedName>
        <fullName evidence="1">Uncharacterized protein</fullName>
    </submittedName>
</protein>